<dbReference type="GO" id="GO:0015420">
    <property type="term" value="F:ABC-type vitamin B12 transporter activity"/>
    <property type="evidence" value="ECO:0007669"/>
    <property type="project" value="UniProtKB-UniRule"/>
</dbReference>
<comment type="subcellular location">
    <subcellularLocation>
        <location evidence="1 9">Cell membrane</location>
        <topology evidence="1 9">Multi-pass membrane protein</topology>
    </subcellularLocation>
</comment>
<proteinExistence type="inferred from homology"/>
<evidence type="ECO:0000256" key="8">
    <source>
        <dbReference type="ARBA" id="ARBA00023136"/>
    </source>
</evidence>
<dbReference type="GO" id="GO:0005886">
    <property type="term" value="C:plasma membrane"/>
    <property type="evidence" value="ECO:0007669"/>
    <property type="project" value="UniProtKB-SubCell"/>
</dbReference>
<dbReference type="GO" id="GO:0048472">
    <property type="term" value="F:threonine-phosphate decarboxylase activity"/>
    <property type="evidence" value="ECO:0007669"/>
    <property type="project" value="InterPro"/>
</dbReference>
<sequence length="324" mass="33673">MFGLEDALAVLVVALALDGFVGDPPWLWRRLPHPVALFGRLIGLLDRRLNDPALPEASRRARGFAAAVVIAGVPAVIAAAVQGALLLLPWPLGPLAVATVAAVFLAQRSLYDHVAAVADALAGEGLEAARVAVSHVVGRDPAALDETGIARAAIETTAESFCDGIVAPAFWFALFGLPGIVAYKAINTADSMIGHKTPRHAAFGFAAARLDDLVNLIPARIAGALIVLVSPLTKASPAAVARTMLRDAPHHPSPNAGWPEAAMASALGVAVLGPTVYDGEVYPKPWLNAAGRRIMTAGDIRRGLDLLVAACLLQALILVALSWL</sequence>
<name>A0A1M7ZQ59_9HYPH</name>
<keyword evidence="7 9" id="KW-1133">Transmembrane helix</keyword>
<dbReference type="NCBIfam" id="TIGR00380">
    <property type="entry name" value="cobal_cbiB"/>
    <property type="match status" value="1"/>
</dbReference>
<keyword evidence="11" id="KW-1185">Reference proteome</keyword>
<dbReference type="STRING" id="1123029.SAMN02745172_03707"/>
<comment type="similarity">
    <text evidence="3 9">Belongs to the CobD/CbiB family.</text>
</comment>
<dbReference type="Proteomes" id="UP000186406">
    <property type="component" value="Unassembled WGS sequence"/>
</dbReference>
<dbReference type="HAMAP" id="MF_00024">
    <property type="entry name" value="CobD_CbiB"/>
    <property type="match status" value="1"/>
</dbReference>
<accession>A0A1M7ZQ59</accession>
<evidence type="ECO:0000256" key="1">
    <source>
        <dbReference type="ARBA" id="ARBA00004651"/>
    </source>
</evidence>
<dbReference type="RefSeq" id="WP_073631480.1">
    <property type="nucleotide sequence ID" value="NZ_FRXO01000010.1"/>
</dbReference>
<dbReference type="EMBL" id="FRXO01000010">
    <property type="protein sequence ID" value="SHO67044.1"/>
    <property type="molecule type" value="Genomic_DNA"/>
</dbReference>
<evidence type="ECO:0000256" key="4">
    <source>
        <dbReference type="ARBA" id="ARBA00022475"/>
    </source>
</evidence>
<comment type="function">
    <text evidence="9">Converts cobyric acid to cobinamide by the addition of aminopropanol on the F carboxylic group.</text>
</comment>
<dbReference type="AlphaFoldDB" id="A0A1M7ZQ59"/>
<evidence type="ECO:0000256" key="5">
    <source>
        <dbReference type="ARBA" id="ARBA00022573"/>
    </source>
</evidence>
<dbReference type="PANTHER" id="PTHR34308:SF1">
    <property type="entry name" value="COBALAMIN BIOSYNTHESIS PROTEIN CBIB"/>
    <property type="match status" value="1"/>
</dbReference>
<dbReference type="OrthoDB" id="9811967at2"/>
<gene>
    <name evidence="9" type="primary">cobD</name>
    <name evidence="10" type="ORF">SAMN02745172_03707</name>
</gene>
<dbReference type="PANTHER" id="PTHR34308">
    <property type="entry name" value="COBALAMIN BIOSYNTHESIS PROTEIN CBIB"/>
    <property type="match status" value="1"/>
</dbReference>
<dbReference type="Pfam" id="PF03186">
    <property type="entry name" value="CobD_Cbib"/>
    <property type="match status" value="1"/>
</dbReference>
<organism evidence="10 11">
    <name type="scientific">Pseudoxanthobacter soli DSM 19599</name>
    <dbReference type="NCBI Taxonomy" id="1123029"/>
    <lineage>
        <taxon>Bacteria</taxon>
        <taxon>Pseudomonadati</taxon>
        <taxon>Pseudomonadota</taxon>
        <taxon>Alphaproteobacteria</taxon>
        <taxon>Hyphomicrobiales</taxon>
        <taxon>Segnochrobactraceae</taxon>
        <taxon>Pseudoxanthobacter</taxon>
    </lineage>
</organism>
<keyword evidence="8 9" id="KW-0472">Membrane</keyword>
<evidence type="ECO:0000313" key="11">
    <source>
        <dbReference type="Proteomes" id="UP000186406"/>
    </source>
</evidence>
<dbReference type="UniPathway" id="UPA00148"/>
<keyword evidence="4 9" id="KW-1003">Cell membrane</keyword>
<reference evidence="10 11" key="1">
    <citation type="submission" date="2016-12" db="EMBL/GenBank/DDBJ databases">
        <authorList>
            <person name="Song W.-J."/>
            <person name="Kurnit D.M."/>
        </authorList>
    </citation>
    <scope>NUCLEOTIDE SEQUENCE [LARGE SCALE GENOMIC DNA]</scope>
    <source>
        <strain evidence="10 11">DSM 19599</strain>
    </source>
</reference>
<feature type="transmembrane region" description="Helical" evidence="9">
    <location>
        <begin position="303"/>
        <end position="323"/>
    </location>
</feature>
<comment type="caution">
    <text evidence="9">Lacks conserved residue(s) required for the propagation of feature annotation.</text>
</comment>
<keyword evidence="6 9" id="KW-0812">Transmembrane</keyword>
<feature type="transmembrane region" description="Helical" evidence="9">
    <location>
        <begin position="61"/>
        <end position="81"/>
    </location>
</feature>
<evidence type="ECO:0000256" key="6">
    <source>
        <dbReference type="ARBA" id="ARBA00022692"/>
    </source>
</evidence>
<keyword evidence="5 9" id="KW-0169">Cobalamin biosynthesis</keyword>
<dbReference type="GO" id="GO:0009236">
    <property type="term" value="P:cobalamin biosynthetic process"/>
    <property type="evidence" value="ECO:0007669"/>
    <property type="project" value="UniProtKB-UniRule"/>
</dbReference>
<evidence type="ECO:0000256" key="7">
    <source>
        <dbReference type="ARBA" id="ARBA00022989"/>
    </source>
</evidence>
<protein>
    <recommendedName>
        <fullName evidence="9">Cobalamin biosynthesis protein CobD</fullName>
    </recommendedName>
</protein>
<evidence type="ECO:0000313" key="10">
    <source>
        <dbReference type="EMBL" id="SHO67044.1"/>
    </source>
</evidence>
<dbReference type="InterPro" id="IPR004485">
    <property type="entry name" value="Cobalamin_biosynth_CobD/CbiB"/>
</dbReference>
<evidence type="ECO:0000256" key="3">
    <source>
        <dbReference type="ARBA" id="ARBA00006263"/>
    </source>
</evidence>
<evidence type="ECO:0000256" key="2">
    <source>
        <dbReference type="ARBA" id="ARBA00004953"/>
    </source>
</evidence>
<comment type="pathway">
    <text evidence="2 9">Cofactor biosynthesis; adenosylcobalamin biosynthesis.</text>
</comment>
<evidence type="ECO:0000256" key="9">
    <source>
        <dbReference type="HAMAP-Rule" id="MF_00024"/>
    </source>
</evidence>